<keyword evidence="3" id="KW-1185">Reference proteome</keyword>
<protein>
    <submittedName>
        <fullName evidence="2">Uncharacterized protein</fullName>
    </submittedName>
</protein>
<evidence type="ECO:0000313" key="3">
    <source>
        <dbReference type="Proteomes" id="UP000886998"/>
    </source>
</evidence>
<dbReference type="Proteomes" id="UP000886998">
    <property type="component" value="Unassembled WGS sequence"/>
</dbReference>
<feature type="compositionally biased region" description="Basic and acidic residues" evidence="1">
    <location>
        <begin position="274"/>
        <end position="287"/>
    </location>
</feature>
<feature type="non-terminal residue" evidence="2">
    <location>
        <position position="1"/>
    </location>
</feature>
<reference evidence="2" key="1">
    <citation type="submission" date="2020-08" db="EMBL/GenBank/DDBJ databases">
        <title>Multicomponent nature underlies the extraordinary mechanical properties of spider dragline silk.</title>
        <authorList>
            <person name="Kono N."/>
            <person name="Nakamura H."/>
            <person name="Mori M."/>
            <person name="Yoshida Y."/>
            <person name="Ohtoshi R."/>
            <person name="Malay A.D."/>
            <person name="Moran D.A.P."/>
            <person name="Tomita M."/>
            <person name="Numata K."/>
            <person name="Arakawa K."/>
        </authorList>
    </citation>
    <scope>NUCLEOTIDE SEQUENCE</scope>
</reference>
<dbReference type="AlphaFoldDB" id="A0A8X6YF06"/>
<gene>
    <name evidence="2" type="ORF">TNIN_480591</name>
</gene>
<evidence type="ECO:0000256" key="1">
    <source>
        <dbReference type="SAM" id="MobiDB-lite"/>
    </source>
</evidence>
<dbReference type="EMBL" id="BMAV01017634">
    <property type="protein sequence ID" value="GFY69478.1"/>
    <property type="molecule type" value="Genomic_DNA"/>
</dbReference>
<feature type="compositionally biased region" description="Polar residues" evidence="1">
    <location>
        <begin position="288"/>
        <end position="316"/>
    </location>
</feature>
<feature type="region of interest" description="Disordered" evidence="1">
    <location>
        <begin position="255"/>
        <end position="316"/>
    </location>
</feature>
<evidence type="ECO:0000313" key="2">
    <source>
        <dbReference type="EMBL" id="GFY69478.1"/>
    </source>
</evidence>
<dbReference type="OrthoDB" id="5990677at2759"/>
<proteinExistence type="predicted"/>
<organism evidence="2 3">
    <name type="scientific">Trichonephila inaurata madagascariensis</name>
    <dbReference type="NCBI Taxonomy" id="2747483"/>
    <lineage>
        <taxon>Eukaryota</taxon>
        <taxon>Metazoa</taxon>
        <taxon>Ecdysozoa</taxon>
        <taxon>Arthropoda</taxon>
        <taxon>Chelicerata</taxon>
        <taxon>Arachnida</taxon>
        <taxon>Araneae</taxon>
        <taxon>Araneomorphae</taxon>
        <taxon>Entelegynae</taxon>
        <taxon>Araneoidea</taxon>
        <taxon>Nephilidae</taxon>
        <taxon>Trichonephila</taxon>
        <taxon>Trichonephila inaurata</taxon>
    </lineage>
</organism>
<sequence length="316" mass="36159">NLPISQRIGTQAIKQPQRIQLQKKTLNSTGVKNQPIKTPLVSTATQNKQTNALQRNTPSTNSVNAATNKQIVTKTNIQPNAKQVGQPQQNKKCNVLQRLGNRFNVHKQFHQRTPHPRPNPLSPRFNGPRTPQFQNPGFMEPRMRFPASGPPMNDMRMPRQPFQEPHPSLLPFHGAGERAPFNQFMFEPNRPRFRMQGPGFPNFRPMGMDMFPDRFPPRQFPPNQMPPVRQFEPNNQMFQRPRFQGSNIRQKSNFNINQQKKGGNVNKNTVGKSPLDKSDSNENKNSTEKTVISPSKETQKQTKQNSNQMQNILCVS</sequence>
<accession>A0A8X6YF06</accession>
<comment type="caution">
    <text evidence="2">The sequence shown here is derived from an EMBL/GenBank/DDBJ whole genome shotgun (WGS) entry which is preliminary data.</text>
</comment>
<feature type="compositionally biased region" description="Low complexity" evidence="1">
    <location>
        <begin position="257"/>
        <end position="272"/>
    </location>
</feature>
<name>A0A8X6YF06_9ARAC</name>
<feature type="region of interest" description="Disordered" evidence="1">
    <location>
        <begin position="212"/>
        <end position="231"/>
    </location>
</feature>